<dbReference type="AlphaFoldDB" id="L0RCS5"/>
<dbReference type="STRING" id="1121451.DESAM_21740"/>
<proteinExistence type="predicted"/>
<protein>
    <submittedName>
        <fullName evidence="1">Uncharacterized protein</fullName>
    </submittedName>
</protein>
<dbReference type="RefSeq" id="WP_015336619.1">
    <property type="nucleotide sequence ID" value="NC_020055.1"/>
</dbReference>
<dbReference type="HOGENOM" id="CLU_2733448_0_0_7"/>
<dbReference type="EMBL" id="FO203522">
    <property type="protein sequence ID" value="CCO24017.1"/>
    <property type="molecule type" value="Genomic_DNA"/>
</dbReference>
<dbReference type="Proteomes" id="UP000010808">
    <property type="component" value="Chromosome"/>
</dbReference>
<dbReference type="PATRIC" id="fig|1121451.3.peg.1979"/>
<accession>L0RCS5</accession>
<organism evidence="1 2">
    <name type="scientific">Maridesulfovibrio hydrothermalis AM13 = DSM 14728</name>
    <dbReference type="NCBI Taxonomy" id="1121451"/>
    <lineage>
        <taxon>Bacteria</taxon>
        <taxon>Pseudomonadati</taxon>
        <taxon>Thermodesulfobacteriota</taxon>
        <taxon>Desulfovibrionia</taxon>
        <taxon>Desulfovibrionales</taxon>
        <taxon>Desulfovibrionaceae</taxon>
        <taxon>Maridesulfovibrio</taxon>
    </lineage>
</organism>
<evidence type="ECO:0000313" key="2">
    <source>
        <dbReference type="Proteomes" id="UP000010808"/>
    </source>
</evidence>
<evidence type="ECO:0000313" key="1">
    <source>
        <dbReference type="EMBL" id="CCO24017.1"/>
    </source>
</evidence>
<sequence length="71" mass="8037">MRNLLLIVMLFLLLPGCNEQKEQAKAEVNKMEFYEDGRPKFNKESTAAFMKNLADSVQSSNTHSSKPTSDN</sequence>
<dbReference type="KEGG" id="dhy:DESAM_21740"/>
<name>L0RCS5_9BACT</name>
<keyword evidence="2" id="KW-1185">Reference proteome</keyword>
<gene>
    <name evidence="1" type="ORF">DESAM_21740</name>
</gene>
<reference evidence="1 2" key="1">
    <citation type="submission" date="2012-10" db="EMBL/GenBank/DDBJ databases">
        <authorList>
            <person name="Genoscope - CEA"/>
        </authorList>
    </citation>
    <scope>NUCLEOTIDE SEQUENCE [LARGE SCALE GENOMIC DNA]</scope>
    <source>
        <strain evidence="2">AM13 / DSM 14728</strain>
    </source>
</reference>